<accession>A0A9N7VGH4</accession>
<keyword evidence="1" id="KW-0812">Transmembrane</keyword>
<keyword evidence="1" id="KW-1133">Transmembrane helix</keyword>
<proteinExistence type="predicted"/>
<organism evidence="2 3">
    <name type="scientific">Pleuronectes platessa</name>
    <name type="common">European plaice</name>
    <dbReference type="NCBI Taxonomy" id="8262"/>
    <lineage>
        <taxon>Eukaryota</taxon>
        <taxon>Metazoa</taxon>
        <taxon>Chordata</taxon>
        <taxon>Craniata</taxon>
        <taxon>Vertebrata</taxon>
        <taxon>Euteleostomi</taxon>
        <taxon>Actinopterygii</taxon>
        <taxon>Neopterygii</taxon>
        <taxon>Teleostei</taxon>
        <taxon>Neoteleostei</taxon>
        <taxon>Acanthomorphata</taxon>
        <taxon>Carangaria</taxon>
        <taxon>Pleuronectiformes</taxon>
        <taxon>Pleuronectoidei</taxon>
        <taxon>Pleuronectidae</taxon>
        <taxon>Pleuronectes</taxon>
    </lineage>
</organism>
<keyword evidence="3" id="KW-1185">Reference proteome</keyword>
<evidence type="ECO:0000256" key="1">
    <source>
        <dbReference type="SAM" id="Phobius"/>
    </source>
</evidence>
<dbReference type="AlphaFoldDB" id="A0A9N7VGH4"/>
<protein>
    <submittedName>
        <fullName evidence="2">Uncharacterized protein</fullName>
    </submittedName>
</protein>
<dbReference type="Proteomes" id="UP001153269">
    <property type="component" value="Unassembled WGS sequence"/>
</dbReference>
<sequence length="118" mass="13943">MRQSGWRSGIFHRAGEHVMKLCDKYPYPRWLSLHETECVNPLYQREARAAEPPSPYQVQTFSSQPHQDEEEEAYMWKALMKMERRWDLRATLYVMSCLLLLYPGTVPVARLFQKGSCC</sequence>
<gene>
    <name evidence="2" type="ORF">PLEPLA_LOCUS36743</name>
</gene>
<evidence type="ECO:0000313" key="3">
    <source>
        <dbReference type="Proteomes" id="UP001153269"/>
    </source>
</evidence>
<reference evidence="2" key="1">
    <citation type="submission" date="2020-03" db="EMBL/GenBank/DDBJ databases">
        <authorList>
            <person name="Weist P."/>
        </authorList>
    </citation>
    <scope>NUCLEOTIDE SEQUENCE</scope>
</reference>
<name>A0A9N7VGH4_PLEPL</name>
<keyword evidence="1" id="KW-0472">Membrane</keyword>
<evidence type="ECO:0000313" key="2">
    <source>
        <dbReference type="EMBL" id="CAB1449064.1"/>
    </source>
</evidence>
<dbReference type="EMBL" id="CADEAL010004000">
    <property type="protein sequence ID" value="CAB1449064.1"/>
    <property type="molecule type" value="Genomic_DNA"/>
</dbReference>
<comment type="caution">
    <text evidence="2">The sequence shown here is derived from an EMBL/GenBank/DDBJ whole genome shotgun (WGS) entry which is preliminary data.</text>
</comment>
<feature type="transmembrane region" description="Helical" evidence="1">
    <location>
        <begin position="90"/>
        <end position="112"/>
    </location>
</feature>